<keyword evidence="1" id="KW-0862">Zinc</keyword>
<protein>
    <recommendedName>
        <fullName evidence="3">CCHC-type domain-containing protein</fullName>
    </recommendedName>
</protein>
<comment type="caution">
    <text evidence="4">The sequence shown here is derived from an EMBL/GenBank/DDBJ whole genome shotgun (WGS) entry which is preliminary data.</text>
</comment>
<evidence type="ECO:0000313" key="4">
    <source>
        <dbReference type="EMBL" id="TMX04500.1"/>
    </source>
</evidence>
<organism evidence="4">
    <name type="scientific">Solanum chilense</name>
    <name type="common">Tomato</name>
    <name type="synonym">Lycopersicon chilense</name>
    <dbReference type="NCBI Taxonomy" id="4083"/>
    <lineage>
        <taxon>Eukaryota</taxon>
        <taxon>Viridiplantae</taxon>
        <taxon>Streptophyta</taxon>
        <taxon>Embryophyta</taxon>
        <taxon>Tracheophyta</taxon>
        <taxon>Spermatophyta</taxon>
        <taxon>Magnoliopsida</taxon>
        <taxon>eudicotyledons</taxon>
        <taxon>Gunneridae</taxon>
        <taxon>Pentapetalae</taxon>
        <taxon>asterids</taxon>
        <taxon>lamiids</taxon>
        <taxon>Solanales</taxon>
        <taxon>Solanaceae</taxon>
        <taxon>Solanoideae</taxon>
        <taxon>Solaneae</taxon>
        <taxon>Solanum</taxon>
        <taxon>Solanum subgen. Lycopersicon</taxon>
    </lineage>
</organism>
<dbReference type="AlphaFoldDB" id="A0A6N2CI83"/>
<dbReference type="PROSITE" id="PS50158">
    <property type="entry name" value="ZF_CCHC"/>
    <property type="match status" value="1"/>
</dbReference>
<dbReference type="Gene3D" id="4.10.60.10">
    <property type="entry name" value="Zinc finger, CCHC-type"/>
    <property type="match status" value="1"/>
</dbReference>
<dbReference type="GO" id="GO:0008270">
    <property type="term" value="F:zinc ion binding"/>
    <property type="evidence" value="ECO:0007669"/>
    <property type="project" value="UniProtKB-KW"/>
</dbReference>
<dbReference type="SUPFAM" id="SSF57756">
    <property type="entry name" value="Retrovirus zinc finger-like domains"/>
    <property type="match status" value="1"/>
</dbReference>
<keyword evidence="1" id="KW-0479">Metal-binding</keyword>
<evidence type="ECO:0000259" key="3">
    <source>
        <dbReference type="PROSITE" id="PS50158"/>
    </source>
</evidence>
<proteinExistence type="predicted"/>
<keyword evidence="1" id="KW-0863">Zinc-finger</keyword>
<dbReference type="GO" id="GO:0003676">
    <property type="term" value="F:nucleic acid binding"/>
    <property type="evidence" value="ECO:0007669"/>
    <property type="project" value="InterPro"/>
</dbReference>
<reference evidence="4" key="1">
    <citation type="submission" date="2019-05" db="EMBL/GenBank/DDBJ databases">
        <title>The de novo reference genome and transcriptome assemblies of the wild tomato species Solanum chilense.</title>
        <authorList>
            <person name="Stam R."/>
            <person name="Nosenko T."/>
            <person name="Hoerger A.C."/>
            <person name="Stephan W."/>
            <person name="Seidel M.A."/>
            <person name="Kuhn J.M.M."/>
            <person name="Haberer G."/>
            <person name="Tellier A."/>
        </authorList>
    </citation>
    <scope>NUCLEOTIDE SEQUENCE</scope>
    <source>
        <tissue evidence="4">Mature leaves</tissue>
    </source>
</reference>
<evidence type="ECO:0000256" key="1">
    <source>
        <dbReference type="PROSITE-ProRule" id="PRU00047"/>
    </source>
</evidence>
<feature type="region of interest" description="Disordered" evidence="2">
    <location>
        <begin position="301"/>
        <end position="327"/>
    </location>
</feature>
<name>A0A6N2CI83_SOLCI</name>
<dbReference type="InterPro" id="IPR001878">
    <property type="entry name" value="Znf_CCHC"/>
</dbReference>
<dbReference type="InterPro" id="IPR036875">
    <property type="entry name" value="Znf_CCHC_sf"/>
</dbReference>
<sequence>MNARTTPSRRVEEIEVNEEIPPQVEQVEKVHEGAQGARNARVSIVEEGNDVPLVTWEMTYGEIKEALLILALAFTTHVGEDPQEFLDGVYKVSSAMGVTYREKAQLDSYQLREVAQVWYTQWKDNRPVDSGPIELEEFKVSFLGKYFPRERREKKFSSQDEPRSSKGKHERGSGSQEGKPTCATCGNRHYDLCILGTGICFCCGKYGHKVRDCPARDGKQIDPNISKDDAPKKRFLYALMTRGENDDDVGIFWVEVPKEKLRVLVEGPFKEPKAVKTSPNRLRQSTISRLVDAPSMGGLGKYFSEGDKSPNEKSQNQTTSKQDSPFVDKPSIFGQVINGSAIRLLHLKRRV</sequence>
<gene>
    <name evidence="4" type="ORF">EJD97_008041</name>
</gene>
<feature type="domain" description="CCHC-type" evidence="3">
    <location>
        <begin position="200"/>
        <end position="214"/>
    </location>
</feature>
<feature type="region of interest" description="Disordered" evidence="2">
    <location>
        <begin position="153"/>
        <end position="180"/>
    </location>
</feature>
<accession>A0A6N2CI83</accession>
<dbReference type="EMBL" id="RXGB01000218">
    <property type="protein sequence ID" value="TMX04500.1"/>
    <property type="molecule type" value="Genomic_DNA"/>
</dbReference>
<feature type="compositionally biased region" description="Polar residues" evidence="2">
    <location>
        <begin position="312"/>
        <end position="323"/>
    </location>
</feature>
<evidence type="ECO:0000256" key="2">
    <source>
        <dbReference type="SAM" id="MobiDB-lite"/>
    </source>
</evidence>
<feature type="compositionally biased region" description="Basic and acidic residues" evidence="2">
    <location>
        <begin position="153"/>
        <end position="164"/>
    </location>
</feature>